<gene>
    <name evidence="1" type="ORF">UFOVP650_11</name>
</gene>
<proteinExistence type="predicted"/>
<name>A0A6J5N5Y2_9CAUD</name>
<evidence type="ECO:0000313" key="1">
    <source>
        <dbReference type="EMBL" id="CAB4154509.1"/>
    </source>
</evidence>
<dbReference type="EMBL" id="LR796623">
    <property type="protein sequence ID" value="CAB4154509.1"/>
    <property type="molecule type" value="Genomic_DNA"/>
</dbReference>
<reference evidence="1" key="1">
    <citation type="submission" date="2020-04" db="EMBL/GenBank/DDBJ databases">
        <authorList>
            <person name="Chiriac C."/>
            <person name="Salcher M."/>
            <person name="Ghai R."/>
            <person name="Kavagutti S V."/>
        </authorList>
    </citation>
    <scope>NUCLEOTIDE SEQUENCE</scope>
</reference>
<sequence>MGFAIALVWALVQVRTYQAYLRECALGAP</sequence>
<accession>A0A6J5N5Y2</accession>
<organism evidence="1">
    <name type="scientific">uncultured Caudovirales phage</name>
    <dbReference type="NCBI Taxonomy" id="2100421"/>
    <lineage>
        <taxon>Viruses</taxon>
        <taxon>Duplodnaviria</taxon>
        <taxon>Heunggongvirae</taxon>
        <taxon>Uroviricota</taxon>
        <taxon>Caudoviricetes</taxon>
        <taxon>Peduoviridae</taxon>
        <taxon>Maltschvirus</taxon>
        <taxon>Maltschvirus maltsch</taxon>
    </lineage>
</organism>
<protein>
    <submittedName>
        <fullName evidence="1">Uncharacterized protein</fullName>
    </submittedName>
</protein>